<dbReference type="GO" id="GO:0052621">
    <property type="term" value="F:diguanylate cyclase activity"/>
    <property type="evidence" value="ECO:0007669"/>
    <property type="project" value="TreeGrafter"/>
</dbReference>
<evidence type="ECO:0000313" key="2">
    <source>
        <dbReference type="EMBL" id="SMC91203.1"/>
    </source>
</evidence>
<dbReference type="SMART" id="SM00267">
    <property type="entry name" value="GGDEF"/>
    <property type="match status" value="1"/>
</dbReference>
<proteinExistence type="predicted"/>
<dbReference type="PANTHER" id="PTHR45138:SF9">
    <property type="entry name" value="DIGUANYLATE CYCLASE DGCM-RELATED"/>
    <property type="match status" value="1"/>
</dbReference>
<dbReference type="Pfam" id="PF00990">
    <property type="entry name" value="GGDEF"/>
    <property type="match status" value="1"/>
</dbReference>
<dbReference type="CDD" id="cd01949">
    <property type="entry name" value="GGDEF"/>
    <property type="match status" value="1"/>
</dbReference>
<organism evidence="2 3">
    <name type="scientific">Papillibacter cinnamivorans DSM 12816</name>
    <dbReference type="NCBI Taxonomy" id="1122930"/>
    <lineage>
        <taxon>Bacteria</taxon>
        <taxon>Bacillati</taxon>
        <taxon>Bacillota</taxon>
        <taxon>Clostridia</taxon>
        <taxon>Eubacteriales</taxon>
        <taxon>Oscillospiraceae</taxon>
        <taxon>Papillibacter</taxon>
    </lineage>
</organism>
<keyword evidence="3" id="KW-1185">Reference proteome</keyword>
<dbReference type="InterPro" id="IPR000160">
    <property type="entry name" value="GGDEF_dom"/>
</dbReference>
<dbReference type="PANTHER" id="PTHR45138">
    <property type="entry name" value="REGULATORY COMPONENTS OF SENSORY TRANSDUCTION SYSTEM"/>
    <property type="match status" value="1"/>
</dbReference>
<dbReference type="GO" id="GO:1902201">
    <property type="term" value="P:negative regulation of bacterial-type flagellum-dependent cell motility"/>
    <property type="evidence" value="ECO:0007669"/>
    <property type="project" value="TreeGrafter"/>
</dbReference>
<dbReference type="OrthoDB" id="9804747at2"/>
<dbReference type="NCBIfam" id="TIGR00254">
    <property type="entry name" value="GGDEF"/>
    <property type="match status" value="1"/>
</dbReference>
<reference evidence="2 3" key="1">
    <citation type="submission" date="2017-04" db="EMBL/GenBank/DDBJ databases">
        <authorList>
            <person name="Afonso C.L."/>
            <person name="Miller P.J."/>
            <person name="Scott M.A."/>
            <person name="Spackman E."/>
            <person name="Goraichik I."/>
            <person name="Dimitrov K.M."/>
            <person name="Suarez D.L."/>
            <person name="Swayne D.E."/>
        </authorList>
    </citation>
    <scope>NUCLEOTIDE SEQUENCE [LARGE SCALE GENOMIC DNA]</scope>
    <source>
        <strain evidence="2 3">DSM 12816</strain>
    </source>
</reference>
<dbReference type="GO" id="GO:0043709">
    <property type="term" value="P:cell adhesion involved in single-species biofilm formation"/>
    <property type="evidence" value="ECO:0007669"/>
    <property type="project" value="TreeGrafter"/>
</dbReference>
<dbReference type="STRING" id="1122930.SAMN02745168_0311"/>
<feature type="domain" description="GGDEF" evidence="1">
    <location>
        <begin position="165"/>
        <end position="299"/>
    </location>
</feature>
<dbReference type="InterPro" id="IPR029787">
    <property type="entry name" value="Nucleotide_cyclase"/>
</dbReference>
<gene>
    <name evidence="2" type="ORF">SAMN02745168_0311</name>
</gene>
<dbReference type="FunFam" id="3.30.70.270:FF:000001">
    <property type="entry name" value="Diguanylate cyclase domain protein"/>
    <property type="match status" value="1"/>
</dbReference>
<protein>
    <submittedName>
        <fullName evidence="2">Diguanylate cyclase (GGDEF) domain-containing protein</fullName>
    </submittedName>
</protein>
<evidence type="ECO:0000259" key="1">
    <source>
        <dbReference type="PROSITE" id="PS50887"/>
    </source>
</evidence>
<dbReference type="SUPFAM" id="SSF55073">
    <property type="entry name" value="Nucleotide cyclase"/>
    <property type="match status" value="1"/>
</dbReference>
<dbReference type="InterPro" id="IPR050469">
    <property type="entry name" value="Diguanylate_Cyclase"/>
</dbReference>
<evidence type="ECO:0000313" key="3">
    <source>
        <dbReference type="Proteomes" id="UP000192790"/>
    </source>
</evidence>
<name>A0A1W2D152_9FIRM</name>
<dbReference type="GO" id="GO:0005886">
    <property type="term" value="C:plasma membrane"/>
    <property type="evidence" value="ECO:0007669"/>
    <property type="project" value="TreeGrafter"/>
</dbReference>
<dbReference type="AlphaFoldDB" id="A0A1W2D152"/>
<dbReference type="PROSITE" id="PS50887">
    <property type="entry name" value="GGDEF"/>
    <property type="match status" value="1"/>
</dbReference>
<dbReference type="Gene3D" id="3.30.70.270">
    <property type="match status" value="1"/>
</dbReference>
<dbReference type="Proteomes" id="UP000192790">
    <property type="component" value="Unassembled WGS sequence"/>
</dbReference>
<dbReference type="InterPro" id="IPR043128">
    <property type="entry name" value="Rev_trsase/Diguanyl_cyclase"/>
</dbReference>
<sequence length="303" mass="33865">MRAPITLKELEDNLLFFKKMYHVVRLVDPVQKVVLEKHSCAVGETAQICHDYWERGSICDNCISIRAYLENDGFVKLEHTPEAVMMVMAIPILCCDRPVVLELLKDATNSILVGSGEYEQGHMMRELVSQMNDVVVRDSLTGLYNRRFVNDRLPVDIVKAAVAKQPLSVLFLDLDNLKSINDSYGHPTGDRALVKVSEMIQGCIRSDTDWAARYGGDELLICLNGAPEEQGRAVGERIRRDIEASSVQTPDGTAGITASLGLYTLQDEKLTVEELISRADRNMYRAKKEGKNCIVYGKSPSEI</sequence>
<accession>A0A1W2D152</accession>
<dbReference type="RefSeq" id="WP_084235712.1">
    <property type="nucleotide sequence ID" value="NZ_FWXW01000016.1"/>
</dbReference>
<dbReference type="EMBL" id="FWXW01000016">
    <property type="protein sequence ID" value="SMC91203.1"/>
    <property type="molecule type" value="Genomic_DNA"/>
</dbReference>